<name>A0ABU1AW52_9BACT</name>
<gene>
    <name evidence="3" type="ORF">QEH52_12720</name>
</gene>
<dbReference type="InterPro" id="IPR005031">
    <property type="entry name" value="COQ10_START"/>
</dbReference>
<dbReference type="CDD" id="cd07818">
    <property type="entry name" value="SRPBCC_1"/>
    <property type="match status" value="1"/>
</dbReference>
<organism evidence="3 4">
    <name type="scientific">Thalassobacterium maritimum</name>
    <dbReference type="NCBI Taxonomy" id="3041265"/>
    <lineage>
        <taxon>Bacteria</taxon>
        <taxon>Pseudomonadati</taxon>
        <taxon>Verrucomicrobiota</taxon>
        <taxon>Opitutia</taxon>
        <taxon>Puniceicoccales</taxon>
        <taxon>Coraliomargaritaceae</taxon>
        <taxon>Thalassobacterium</taxon>
    </lineage>
</organism>
<comment type="similarity">
    <text evidence="1">Belongs to the ribosome association toxin RatA family.</text>
</comment>
<dbReference type="InterPro" id="IPR023393">
    <property type="entry name" value="START-like_dom_sf"/>
</dbReference>
<dbReference type="SUPFAM" id="SSF55961">
    <property type="entry name" value="Bet v1-like"/>
    <property type="match status" value="1"/>
</dbReference>
<evidence type="ECO:0000259" key="2">
    <source>
        <dbReference type="Pfam" id="PF03364"/>
    </source>
</evidence>
<sequence>MPKLMIERSTVIEAPLDAVYALVRDFKRWPEWSPWLSAEKEATLSFGEEGRSYAWNGKIVGSGEMRLLDAVENQSLQMQLDLLTPWRSQSQVRFEFESLLSLFIVNCLRSKPMRCNTRGRIVTWAMPGRQACYAAARKCLSRVRKSFPSKCM</sequence>
<evidence type="ECO:0000313" key="4">
    <source>
        <dbReference type="Proteomes" id="UP001225316"/>
    </source>
</evidence>
<dbReference type="Gene3D" id="3.30.530.20">
    <property type="match status" value="1"/>
</dbReference>
<dbReference type="EMBL" id="JARXHW010000030">
    <property type="protein sequence ID" value="MDQ8208378.1"/>
    <property type="molecule type" value="Genomic_DNA"/>
</dbReference>
<dbReference type="Proteomes" id="UP001225316">
    <property type="component" value="Unassembled WGS sequence"/>
</dbReference>
<evidence type="ECO:0000256" key="1">
    <source>
        <dbReference type="ARBA" id="ARBA00008918"/>
    </source>
</evidence>
<keyword evidence="4" id="KW-1185">Reference proteome</keyword>
<reference evidence="3 4" key="1">
    <citation type="submission" date="2023-04" db="EMBL/GenBank/DDBJ databases">
        <title>A novel bacteria isolated from coastal sediment.</title>
        <authorList>
            <person name="Liu X.-J."/>
            <person name="Du Z.-J."/>
        </authorList>
    </citation>
    <scope>NUCLEOTIDE SEQUENCE [LARGE SCALE GENOMIC DNA]</scope>
    <source>
        <strain evidence="3 4">SDUM461003</strain>
    </source>
</reference>
<comment type="caution">
    <text evidence="3">The sequence shown here is derived from an EMBL/GenBank/DDBJ whole genome shotgun (WGS) entry which is preliminary data.</text>
</comment>
<feature type="domain" description="Coenzyme Q-binding protein COQ10 START" evidence="2">
    <location>
        <begin position="12"/>
        <end position="38"/>
    </location>
</feature>
<dbReference type="Pfam" id="PF03364">
    <property type="entry name" value="Polyketide_cyc"/>
    <property type="match status" value="1"/>
</dbReference>
<proteinExistence type="inferred from homology"/>
<evidence type="ECO:0000313" key="3">
    <source>
        <dbReference type="EMBL" id="MDQ8208378.1"/>
    </source>
</evidence>
<protein>
    <submittedName>
        <fullName evidence="3">SRPBCC family protein</fullName>
    </submittedName>
</protein>
<accession>A0ABU1AW52</accession>